<name>A0A8X6KZ56_TRICU</name>
<proteinExistence type="predicted"/>
<accession>A0A8X6KZ56</accession>
<protein>
    <submittedName>
        <fullName evidence="1">Uncharacterized protein</fullName>
    </submittedName>
</protein>
<comment type="caution">
    <text evidence="1">The sequence shown here is derived from an EMBL/GenBank/DDBJ whole genome shotgun (WGS) entry which is preliminary data.</text>
</comment>
<organism evidence="1 2">
    <name type="scientific">Trichonephila clavata</name>
    <name type="common">Joro spider</name>
    <name type="synonym">Nephila clavata</name>
    <dbReference type="NCBI Taxonomy" id="2740835"/>
    <lineage>
        <taxon>Eukaryota</taxon>
        <taxon>Metazoa</taxon>
        <taxon>Ecdysozoa</taxon>
        <taxon>Arthropoda</taxon>
        <taxon>Chelicerata</taxon>
        <taxon>Arachnida</taxon>
        <taxon>Araneae</taxon>
        <taxon>Araneomorphae</taxon>
        <taxon>Entelegynae</taxon>
        <taxon>Araneoidea</taxon>
        <taxon>Nephilidae</taxon>
        <taxon>Trichonephila</taxon>
    </lineage>
</organism>
<dbReference type="AlphaFoldDB" id="A0A8X6KZ56"/>
<reference evidence="1" key="1">
    <citation type="submission" date="2020-07" db="EMBL/GenBank/DDBJ databases">
        <title>Multicomponent nature underlies the extraordinary mechanical properties of spider dragline silk.</title>
        <authorList>
            <person name="Kono N."/>
            <person name="Nakamura H."/>
            <person name="Mori M."/>
            <person name="Yoshida Y."/>
            <person name="Ohtoshi R."/>
            <person name="Malay A.D."/>
            <person name="Moran D.A.P."/>
            <person name="Tomita M."/>
            <person name="Numata K."/>
            <person name="Arakawa K."/>
        </authorList>
    </citation>
    <scope>NUCLEOTIDE SEQUENCE</scope>
</reference>
<dbReference type="EMBL" id="BMAO01033185">
    <property type="protein sequence ID" value="GFQ87663.1"/>
    <property type="molecule type" value="Genomic_DNA"/>
</dbReference>
<evidence type="ECO:0000313" key="2">
    <source>
        <dbReference type="Proteomes" id="UP000887116"/>
    </source>
</evidence>
<dbReference type="Proteomes" id="UP000887116">
    <property type="component" value="Unassembled WGS sequence"/>
</dbReference>
<evidence type="ECO:0000313" key="1">
    <source>
        <dbReference type="EMBL" id="GFQ87663.1"/>
    </source>
</evidence>
<sequence length="90" mass="9911">MEVLHGFYDSKQFLPSYTVVSFWSGQTLTKIGDDTLLTTYFLGQYSSPMLSQLASVSRINCVPVSGYARIGADVSASLSLLKVLLHSFVR</sequence>
<keyword evidence="2" id="KW-1185">Reference proteome</keyword>
<gene>
    <name evidence="1" type="ORF">TNCT_577731</name>
</gene>